<name>A0A7V8NMN0_9BACT</name>
<organism evidence="1 2">
    <name type="scientific">Candidatus Acidiferrum panamense</name>
    <dbReference type="NCBI Taxonomy" id="2741543"/>
    <lineage>
        <taxon>Bacteria</taxon>
        <taxon>Pseudomonadati</taxon>
        <taxon>Acidobacteriota</taxon>
        <taxon>Terriglobia</taxon>
        <taxon>Candidatus Acidiferrales</taxon>
        <taxon>Candidatus Acidiferrum</taxon>
    </lineage>
</organism>
<dbReference type="AlphaFoldDB" id="A0A7V8NMN0"/>
<feature type="non-terminal residue" evidence="1">
    <location>
        <position position="388"/>
    </location>
</feature>
<dbReference type="Proteomes" id="UP000567293">
    <property type="component" value="Unassembled WGS sequence"/>
</dbReference>
<feature type="non-terminal residue" evidence="1">
    <location>
        <position position="1"/>
    </location>
</feature>
<proteinExistence type="predicted"/>
<accession>A0A7V8NMN0</accession>
<sequence>SLQAQVANYSSPVADGSYRIRIHTQDFRSFTPSVRPEGDVSLTGKLHYQAIANQSWLRNVSLDGQIRSEGLRAAASGRRVELGRLEGEYRLAGGNLKISDLSLDWLGGRLLATVEMNHLDATPESRVSASFENISLRAFEALSGVEPVPGAALAGALGGTADASWKGGMEKLRLRSDLTVRARAESTANPSATEVPVNGAIHVAYDGASGTIQLHDTALHLPSANLTAQGTISDHSALELQVVADDLHQLVALASSFRPGQNAPPAVSGKATLSAVVQGSVNRPNVNAQLHAQNLEVEGSEWSSAQLTFHANPSQLTIQNGSLVSAHKGHASFNASVKLRDWSYQPSDPVEARVAAQQMSIADLLEMANLHYPVSGDLTANLAFSGSQ</sequence>
<dbReference type="EMBL" id="JACDQQ010000388">
    <property type="protein sequence ID" value="MBA0084140.1"/>
    <property type="molecule type" value="Genomic_DNA"/>
</dbReference>
<evidence type="ECO:0000313" key="2">
    <source>
        <dbReference type="Proteomes" id="UP000567293"/>
    </source>
</evidence>
<comment type="caution">
    <text evidence="1">The sequence shown here is derived from an EMBL/GenBank/DDBJ whole genome shotgun (WGS) entry which is preliminary data.</text>
</comment>
<reference evidence="1" key="1">
    <citation type="submission" date="2020-06" db="EMBL/GenBank/DDBJ databases">
        <title>Legume-microbial interactions unlock mineral nutrients during tropical forest succession.</title>
        <authorList>
            <person name="Epihov D.Z."/>
        </authorList>
    </citation>
    <scope>NUCLEOTIDE SEQUENCE [LARGE SCALE GENOMIC DNA]</scope>
    <source>
        <strain evidence="1">Pan2503</strain>
    </source>
</reference>
<gene>
    <name evidence="1" type="ORF">HRJ53_04010</name>
</gene>
<keyword evidence="2" id="KW-1185">Reference proteome</keyword>
<evidence type="ECO:0000313" key="1">
    <source>
        <dbReference type="EMBL" id="MBA0084140.1"/>
    </source>
</evidence>
<protein>
    <submittedName>
        <fullName evidence="1">Uncharacterized protein</fullName>
    </submittedName>
</protein>